<dbReference type="InterPro" id="IPR006379">
    <property type="entry name" value="HAD-SF_hydro_IIB"/>
</dbReference>
<dbReference type="EMBL" id="DXBB01000123">
    <property type="protein sequence ID" value="HIZ73536.1"/>
    <property type="molecule type" value="Genomic_DNA"/>
</dbReference>
<dbReference type="NCBIfam" id="TIGR00099">
    <property type="entry name" value="Cof-subfamily"/>
    <property type="match status" value="1"/>
</dbReference>
<dbReference type="Pfam" id="PF08282">
    <property type="entry name" value="Hydrolase_3"/>
    <property type="match status" value="1"/>
</dbReference>
<dbReference type="Proteomes" id="UP000824102">
    <property type="component" value="Unassembled WGS sequence"/>
</dbReference>
<reference evidence="1" key="2">
    <citation type="submission" date="2021-04" db="EMBL/GenBank/DDBJ databases">
        <authorList>
            <person name="Gilroy R."/>
        </authorList>
    </citation>
    <scope>NUCLEOTIDE SEQUENCE</scope>
    <source>
        <strain evidence="1">ChiW7-2402</strain>
    </source>
</reference>
<dbReference type="GO" id="GO:0005829">
    <property type="term" value="C:cytosol"/>
    <property type="evidence" value="ECO:0007669"/>
    <property type="project" value="TreeGrafter"/>
</dbReference>
<protein>
    <submittedName>
        <fullName evidence="1">Cof-type HAD-IIB family hydrolase</fullName>
    </submittedName>
</protein>
<dbReference type="Gene3D" id="3.40.50.1000">
    <property type="entry name" value="HAD superfamily/HAD-like"/>
    <property type="match status" value="1"/>
</dbReference>
<dbReference type="SUPFAM" id="SSF56784">
    <property type="entry name" value="HAD-like"/>
    <property type="match status" value="1"/>
</dbReference>
<keyword evidence="1" id="KW-0378">Hydrolase</keyword>
<dbReference type="Gene3D" id="3.30.1240.10">
    <property type="match status" value="1"/>
</dbReference>
<dbReference type="PANTHER" id="PTHR10000">
    <property type="entry name" value="PHOSPHOSERINE PHOSPHATASE"/>
    <property type="match status" value="1"/>
</dbReference>
<dbReference type="CDD" id="cd07516">
    <property type="entry name" value="HAD_Pase"/>
    <property type="match status" value="1"/>
</dbReference>
<dbReference type="SFLD" id="SFLDS00003">
    <property type="entry name" value="Haloacid_Dehalogenase"/>
    <property type="match status" value="1"/>
</dbReference>
<dbReference type="SFLD" id="SFLDG01140">
    <property type="entry name" value="C2.B:_Phosphomannomutase_and_P"/>
    <property type="match status" value="1"/>
</dbReference>
<dbReference type="InterPro" id="IPR036412">
    <property type="entry name" value="HAD-like_sf"/>
</dbReference>
<accession>A0A9D2JZZ5</accession>
<dbReference type="InterPro" id="IPR000150">
    <property type="entry name" value="Cof"/>
</dbReference>
<comment type="caution">
    <text evidence="1">The sequence shown here is derived from an EMBL/GenBank/DDBJ whole genome shotgun (WGS) entry which is preliminary data.</text>
</comment>
<dbReference type="GO" id="GO:0016791">
    <property type="term" value="F:phosphatase activity"/>
    <property type="evidence" value="ECO:0007669"/>
    <property type="project" value="TreeGrafter"/>
</dbReference>
<gene>
    <name evidence="1" type="ORF">H9964_08145</name>
</gene>
<dbReference type="GO" id="GO:0000287">
    <property type="term" value="F:magnesium ion binding"/>
    <property type="evidence" value="ECO:0007669"/>
    <property type="project" value="TreeGrafter"/>
</dbReference>
<dbReference type="AlphaFoldDB" id="A0A9D2JZZ5"/>
<dbReference type="PANTHER" id="PTHR10000:SF8">
    <property type="entry name" value="HAD SUPERFAMILY HYDROLASE-LIKE, TYPE 3"/>
    <property type="match status" value="1"/>
</dbReference>
<dbReference type="NCBIfam" id="TIGR01484">
    <property type="entry name" value="HAD-SF-IIB"/>
    <property type="match status" value="1"/>
</dbReference>
<sequence length="280" mass="30718">MNYDLFVSDFDGTLVKADGTISAHTKEVIATYRERGGIFTICTGRMVPSILPRARELGITSGPVIAFQGSVIYDMGKGEVIRAGCFPREAALSLIRLLEEAGLHIHIYTVWDLFTNRRDEMLEAYERVCGVRGTVVGGSLADYAAQEGLEIVKVLVMVEPEKREALREQLSQSLGEEYYVTSSSDWLVEVMPAGENKGRAVTYLSEYYHIPAVRIAAAGDQLNDLPMLEEAGGKFAVRNGVEALKRVAFVIPSNEEDGVAFALERYVMKGDAEAPEGGQQ</sequence>
<dbReference type="InterPro" id="IPR023214">
    <property type="entry name" value="HAD_sf"/>
</dbReference>
<name>A0A9D2JZZ5_9FIRM</name>
<evidence type="ECO:0000313" key="2">
    <source>
        <dbReference type="Proteomes" id="UP000824102"/>
    </source>
</evidence>
<reference evidence="1" key="1">
    <citation type="journal article" date="2021" name="PeerJ">
        <title>Extensive microbial diversity within the chicken gut microbiome revealed by metagenomics and culture.</title>
        <authorList>
            <person name="Gilroy R."/>
            <person name="Ravi A."/>
            <person name="Getino M."/>
            <person name="Pursley I."/>
            <person name="Horton D.L."/>
            <person name="Alikhan N.F."/>
            <person name="Baker D."/>
            <person name="Gharbi K."/>
            <person name="Hall N."/>
            <person name="Watson M."/>
            <person name="Adriaenssens E.M."/>
            <person name="Foster-Nyarko E."/>
            <person name="Jarju S."/>
            <person name="Secka A."/>
            <person name="Antonio M."/>
            <person name="Oren A."/>
            <person name="Chaudhuri R.R."/>
            <person name="La Ragione R."/>
            <person name="Hildebrand F."/>
            <person name="Pallen M.J."/>
        </authorList>
    </citation>
    <scope>NUCLEOTIDE SEQUENCE</scope>
    <source>
        <strain evidence="1">ChiW7-2402</strain>
    </source>
</reference>
<proteinExistence type="predicted"/>
<evidence type="ECO:0000313" key="1">
    <source>
        <dbReference type="EMBL" id="HIZ73536.1"/>
    </source>
</evidence>
<organism evidence="1 2">
    <name type="scientific">Candidatus Gallimonas intestinavium</name>
    <dbReference type="NCBI Taxonomy" id="2838603"/>
    <lineage>
        <taxon>Bacteria</taxon>
        <taxon>Bacillati</taxon>
        <taxon>Bacillota</taxon>
        <taxon>Clostridia</taxon>
        <taxon>Candidatus Gallimonas</taxon>
    </lineage>
</organism>